<dbReference type="PANTHER" id="PTHR13052:SF3">
    <property type="entry name" value="NUCLEAR FACTOR RELATED TO KAPPA-B-BINDING PROTEIN"/>
    <property type="match status" value="1"/>
</dbReference>
<feature type="region of interest" description="Disordered" evidence="8">
    <location>
        <begin position="1201"/>
        <end position="1227"/>
    </location>
</feature>
<dbReference type="CDD" id="cd21865">
    <property type="entry name" value="DEUBAD_NFRKB"/>
    <property type="match status" value="1"/>
</dbReference>
<name>A0A9J6CK89_POLVA</name>
<gene>
    <name evidence="10" type="ORF">PVAND_011486</name>
</gene>
<comment type="caution">
    <text evidence="10">The sequence shown here is derived from an EMBL/GenBank/DDBJ whole genome shotgun (WGS) entry which is preliminary data.</text>
</comment>
<protein>
    <recommendedName>
        <fullName evidence="9">DEUBAD domain-containing protein</fullName>
    </recommendedName>
</protein>
<feature type="domain" description="DEUBAD" evidence="9">
    <location>
        <begin position="39"/>
        <end position="156"/>
    </location>
</feature>
<evidence type="ECO:0000256" key="4">
    <source>
        <dbReference type="ARBA" id="ARBA00022833"/>
    </source>
</evidence>
<evidence type="ECO:0000256" key="1">
    <source>
        <dbReference type="ARBA" id="ARBA00004123"/>
    </source>
</evidence>
<reference evidence="10" key="1">
    <citation type="submission" date="2021-03" db="EMBL/GenBank/DDBJ databases">
        <title>Chromosome level genome of the anhydrobiotic midge Polypedilum vanderplanki.</title>
        <authorList>
            <person name="Yoshida Y."/>
            <person name="Kikawada T."/>
            <person name="Gusev O."/>
        </authorList>
    </citation>
    <scope>NUCLEOTIDE SEQUENCE</scope>
    <source>
        <strain evidence="10">NIAS01</strain>
        <tissue evidence="10">Whole body or cell culture</tissue>
    </source>
</reference>
<keyword evidence="6" id="KW-0804">Transcription</keyword>
<evidence type="ECO:0000256" key="3">
    <source>
        <dbReference type="ARBA" id="ARBA00022771"/>
    </source>
</evidence>
<dbReference type="EMBL" id="JADBJN010000001">
    <property type="protein sequence ID" value="KAG5682107.1"/>
    <property type="molecule type" value="Genomic_DNA"/>
</dbReference>
<evidence type="ECO:0000256" key="5">
    <source>
        <dbReference type="ARBA" id="ARBA00023015"/>
    </source>
</evidence>
<dbReference type="Pfam" id="PF25793">
    <property type="entry name" value="WHD_2nd_NFRKB"/>
    <property type="match status" value="1"/>
</dbReference>
<dbReference type="InterPro" id="IPR038106">
    <property type="entry name" value="NFRKB_winged_sf"/>
</dbReference>
<dbReference type="Gene3D" id="1.10.10.2430">
    <property type="entry name" value="NFRKB winged helix-like domain"/>
    <property type="match status" value="1"/>
</dbReference>
<evidence type="ECO:0000256" key="7">
    <source>
        <dbReference type="ARBA" id="ARBA00023242"/>
    </source>
</evidence>
<dbReference type="Pfam" id="PF14465">
    <property type="entry name" value="WHD_1st_NFRKB"/>
    <property type="match status" value="1"/>
</dbReference>
<comment type="subcellular location">
    <subcellularLocation>
        <location evidence="1">Nucleus</location>
    </subcellularLocation>
</comment>
<dbReference type="InterPro" id="IPR028020">
    <property type="entry name" value="ASX_DEUBAD_dom"/>
</dbReference>
<evidence type="ECO:0000256" key="2">
    <source>
        <dbReference type="ARBA" id="ARBA00022723"/>
    </source>
</evidence>
<dbReference type="GO" id="GO:0008270">
    <property type="term" value="F:zinc ion binding"/>
    <property type="evidence" value="ECO:0007669"/>
    <property type="project" value="UniProtKB-KW"/>
</dbReference>
<organism evidence="10 11">
    <name type="scientific">Polypedilum vanderplanki</name>
    <name type="common">Sleeping chironomid midge</name>
    <dbReference type="NCBI Taxonomy" id="319348"/>
    <lineage>
        <taxon>Eukaryota</taxon>
        <taxon>Metazoa</taxon>
        <taxon>Ecdysozoa</taxon>
        <taxon>Arthropoda</taxon>
        <taxon>Hexapoda</taxon>
        <taxon>Insecta</taxon>
        <taxon>Pterygota</taxon>
        <taxon>Neoptera</taxon>
        <taxon>Endopterygota</taxon>
        <taxon>Diptera</taxon>
        <taxon>Nematocera</taxon>
        <taxon>Chironomoidea</taxon>
        <taxon>Chironomidae</taxon>
        <taxon>Chironominae</taxon>
        <taxon>Polypedilum</taxon>
        <taxon>Polypedilum</taxon>
    </lineage>
</organism>
<keyword evidence="3" id="KW-0863">Zinc-finger</keyword>
<sequence length="1479" mass="165067">MNYDSESSDATILSSNDNEESAADNCEIAKILDLKIQLPQDLCENREIFQELFSLSTWNSLTPNEKEHLSNFLPQFPEHNEQERNNTINQLFSNKITRFGISPLNQFHNNLQDGNYRPDIAQYRKQIMKAEAREQRIRMCERISLLAEKLVLSREKLLRSIYSSCPEQVLNTQSISKQLSTVVAMRGNKRYAQEIALIKATDDDDKSNLKLSKRQIKLLDEMDKTNFESEFKINSTISNKERRIDQILDTNISNEKFNYMLASYKKRKEIEPEHSEMEIDKLNLKEVLDRSSLMSNTKKLSQSLNNSLQFKKSLIGPSKNINPSLNNTKTFASKKQKIEFQEKFSDSDEDLLKAKGNTSHSSVIRKDLKSIPSKVIHQKPTHDGRKRVIEDPNSIYTESKKIVIDAAGKLKVLAAKGGKISQMDKKKILYSQSPDDSNESAESSPELKYETQNCFLSLLRDIFCSTCDHRMKLEELRRRIHVWLKNPVAPMNSWFKEIDHWENLLTSAVLFLSGEFQYQPEDFVPYLEFKSNLNIYQWIGAGRDSDARMLNLYKYWLSRHNEMGIRASNTIKNRSLSKSLIKDEQIIPIRNKSEWKVRPGTDVEIIEYHNQERQRYENPNIPFTYRQHGYESVVGPIKQSPFISNTRNDILMSDRPKHITTSNLVLDAVARLPNGEGTCSEICELLKYSQYLAVNLNENVLQSAVNTILETLSAEALNPSVRFDSRRKVWIYLHRNFSEDDFKEMQLKQRKKIYRKIDTVDSTGMRLVTNRPPISFAKTNKPNIIINVPSVDSKATLKMLPKQYVTKPINSATEPFDAEASLDVHTMPIVKVPENKTQRVTIKVPNQNSPPLKLSPPKNNSNIKGNIIINKTNSPKITTIGPKKVNDRPIMVSKNKVPPLITKSMKSISTSSNDGQNQNYLIALNVNSQQIEPPALCATSPSSTSIQQKNIIKINPSVEKNILNTPQTPKFILTTSSLQKTGKLLTIPRNPTTPMLSQQKQILTNVIVEQQKAKSEQNQIILAPSTSNQTASKLIQIQQPSGSLNISSPQQQVFHLKQLKQDGSQQTMILKPQIIKTVSTSSNEAPTLVSVNKIIKSSASQVTKTSLNTTTVTSQRQMNETTSNPIVARVISSSPRQIVDGTSLQKGATTFKVANANTLQHGIIQIAGNSNCSVISKGKNIVSVTPTQAKTTAGLIASSTKSLPNTTVNSSASENQSTSSPQQPLKIVQNSPITTQQLLNAKLINVQAKNIKNTGGIKMINSQGYITNIGSKAGIPIILAAGKGNLNTSNDDQRIVLQADTSQTSGFVINPNQSALKLQDNVLTQQQTVVIGNQVLKLNLQGQKLTKSATGPLVLSSNSNTEASKVELSGNAVANQNKKIIASPATSATTTGNNQQIIFGSNIKVLKNMIKTSPQQTPATTTRLVLAPSTTQSGQQIAILPANFGIKTLQGIKVIQQGRIVPNEKKSTTSNSPASKETN</sequence>
<accession>A0A9J6CK89</accession>
<evidence type="ECO:0000313" key="10">
    <source>
        <dbReference type="EMBL" id="KAG5682107.1"/>
    </source>
</evidence>
<dbReference type="InterPro" id="IPR057748">
    <property type="entry name" value="NFRKB_WH_2"/>
</dbReference>
<dbReference type="InterPro" id="IPR025220">
    <property type="entry name" value="NFRKB_WH_1"/>
</dbReference>
<keyword evidence="5" id="KW-0805">Transcription regulation</keyword>
<keyword evidence="4" id="KW-0862">Zinc</keyword>
<evidence type="ECO:0000313" key="11">
    <source>
        <dbReference type="Proteomes" id="UP001107558"/>
    </source>
</evidence>
<dbReference type="GO" id="GO:0002020">
    <property type="term" value="F:protease binding"/>
    <property type="evidence" value="ECO:0007669"/>
    <property type="project" value="TreeGrafter"/>
</dbReference>
<keyword evidence="11" id="KW-1185">Reference proteome</keyword>
<evidence type="ECO:0000256" key="6">
    <source>
        <dbReference type="ARBA" id="ARBA00023163"/>
    </source>
</evidence>
<dbReference type="PROSITE" id="PS51916">
    <property type="entry name" value="DEUBAD"/>
    <property type="match status" value="1"/>
</dbReference>
<evidence type="ECO:0000256" key="8">
    <source>
        <dbReference type="SAM" id="MobiDB-lite"/>
    </source>
</evidence>
<proteinExistence type="predicted"/>
<evidence type="ECO:0000259" key="9">
    <source>
        <dbReference type="PROSITE" id="PS51916"/>
    </source>
</evidence>
<feature type="compositionally biased region" description="Low complexity" evidence="8">
    <location>
        <begin position="1210"/>
        <end position="1220"/>
    </location>
</feature>
<dbReference type="InterPro" id="IPR044867">
    <property type="entry name" value="DEUBAD_dom"/>
</dbReference>
<dbReference type="PANTHER" id="PTHR13052">
    <property type="entry name" value="NFRKB-RELATED"/>
    <property type="match status" value="1"/>
</dbReference>
<keyword evidence="7" id="KW-0539">Nucleus</keyword>
<keyword evidence="2" id="KW-0479">Metal-binding</keyword>
<dbReference type="Proteomes" id="UP001107558">
    <property type="component" value="Chromosome 1"/>
</dbReference>
<dbReference type="OrthoDB" id="70874at2759"/>
<dbReference type="InterPro" id="IPR024867">
    <property type="entry name" value="NFRKB"/>
</dbReference>
<dbReference type="Pfam" id="PF13919">
    <property type="entry name" value="ASXH"/>
    <property type="match status" value="1"/>
</dbReference>
<dbReference type="GO" id="GO:0031011">
    <property type="term" value="C:Ino80 complex"/>
    <property type="evidence" value="ECO:0007669"/>
    <property type="project" value="InterPro"/>
</dbReference>